<proteinExistence type="predicted"/>
<comment type="caution">
    <text evidence="2">The sequence shown here is derived from an EMBL/GenBank/DDBJ whole genome shotgun (WGS) entry which is preliminary data.</text>
</comment>
<feature type="compositionally biased region" description="Acidic residues" evidence="1">
    <location>
        <begin position="398"/>
        <end position="407"/>
    </location>
</feature>
<organism evidence="2">
    <name type="scientific">marine sediment metagenome</name>
    <dbReference type="NCBI Taxonomy" id="412755"/>
    <lineage>
        <taxon>unclassified sequences</taxon>
        <taxon>metagenomes</taxon>
        <taxon>ecological metagenomes</taxon>
    </lineage>
</organism>
<accession>A0A0F9Q4C0</accession>
<feature type="compositionally biased region" description="Basic and acidic residues" evidence="1">
    <location>
        <begin position="388"/>
        <end position="397"/>
    </location>
</feature>
<evidence type="ECO:0008006" key="3">
    <source>
        <dbReference type="Google" id="ProtNLM"/>
    </source>
</evidence>
<feature type="compositionally biased region" description="Polar residues" evidence="1">
    <location>
        <begin position="408"/>
        <end position="418"/>
    </location>
</feature>
<protein>
    <recommendedName>
        <fullName evidence="3">Terminase large subunit gp17-like C-terminal domain-containing protein</fullName>
    </recommendedName>
</protein>
<reference evidence="2" key="1">
    <citation type="journal article" date="2015" name="Nature">
        <title>Complex archaea that bridge the gap between prokaryotes and eukaryotes.</title>
        <authorList>
            <person name="Spang A."/>
            <person name="Saw J.H."/>
            <person name="Jorgensen S.L."/>
            <person name="Zaremba-Niedzwiedzka K."/>
            <person name="Martijn J."/>
            <person name="Lind A.E."/>
            <person name="van Eijk R."/>
            <person name="Schleper C."/>
            <person name="Guy L."/>
            <person name="Ettema T.J."/>
        </authorList>
    </citation>
    <scope>NUCLEOTIDE SEQUENCE</scope>
</reference>
<name>A0A0F9Q4C0_9ZZZZ</name>
<feature type="region of interest" description="Disordered" evidence="1">
    <location>
        <begin position="388"/>
        <end position="426"/>
    </location>
</feature>
<dbReference type="EMBL" id="LAZR01001902">
    <property type="protein sequence ID" value="KKN37329.1"/>
    <property type="molecule type" value="Genomic_DNA"/>
</dbReference>
<dbReference type="AlphaFoldDB" id="A0A0F9Q4C0"/>
<evidence type="ECO:0000313" key="2">
    <source>
        <dbReference type="EMBL" id="KKN37329.1"/>
    </source>
</evidence>
<sequence length="426" mass="48982">MTYYGFVAWKLFCIDDLPGLFPEILYLSYQDKLAGVHVRNAQRLIDINPYFSHMTNISKAESIIKYSVGAKTFTVTPTGILAFKRGRHTIGILSDDILQDPQAAKMDYAQIEKITIAYLEQVVGIKKKGGFNHLIGTSQDKKDLFFQLKANKNFNWKMNRAILSFKKKQALWPEMHTYDELIDLRDNTIGSKAFSKEYLCEPVRSAEAFFTQEQIDNIHSNRYNVDINKYETDNRVIAAADIGKKRHPSHVVVFELIERKNKKPRLKQLISKYLEGWGYIRQKEYFEELIKKLGIEVFPFDNTRGEFETFIENRTIPPEMIPCTFTTKFKATCAGSFEIAVDSQRIDLVQDKRQAEQILSVDNDLDAPSTSLGHGDAFFSNMMAAKYADQKEPGIRDSDDEEEDAEGNEQSTQQTQEPNWPLDDDD</sequence>
<dbReference type="Gene3D" id="3.30.420.240">
    <property type="match status" value="1"/>
</dbReference>
<gene>
    <name evidence="2" type="ORF">LCGC14_0764720</name>
</gene>
<evidence type="ECO:0000256" key="1">
    <source>
        <dbReference type="SAM" id="MobiDB-lite"/>
    </source>
</evidence>